<evidence type="ECO:0000256" key="3">
    <source>
        <dbReference type="ARBA" id="ARBA00022692"/>
    </source>
</evidence>
<sequence>MSKLLDNLTIRSRVLAVVGSLLAVLVVVVAMATVSLRGTSRDVDALAEDITPSVMLLLNIDRDAYQAQLALERAVDPVSTEPTVEAAWASFDENSAQVAERWAQFAATSPEPGEAAIRQQFMPAYDAWIATAGELADATTMLERGSIGMTSDTRFEEMRAVIDDISSNIREPLVDTASHDVADQIDSLVTANLVLLVVGLAVGGVVAFFAVRSIVGGVRSAVAAIDRSSIGLSAVSSQVGASAEETAAQSGVVSSSAEEVSVSVSTVATAVEEMTSSIGEIAQNAAEATRVSQEAVDVAGSTNATVAELGDSSAQIGQVIEVITSIAEQTNLLALNATIEAARAGEAGKGFAVVANEVKDLAKQTADATEEIGSRIAAIQRDSGEAVTAIERIQEVIARVADLQTTIASAVEEQTATTNEISRNVTEAARGAGEIAENISGVAQAAQSTSEGAVATQQAADELQKVAGQLRKLVERQRPTDGPKSLRSPAPTAVPAFS</sequence>
<keyword evidence="2" id="KW-1003">Cell membrane</keyword>
<dbReference type="Pfam" id="PF00015">
    <property type="entry name" value="MCPsignal"/>
    <property type="match status" value="1"/>
</dbReference>
<dbReference type="GO" id="GO:0005886">
    <property type="term" value="C:plasma membrane"/>
    <property type="evidence" value="ECO:0007669"/>
    <property type="project" value="UniProtKB-SubCell"/>
</dbReference>
<comment type="subcellular location">
    <subcellularLocation>
        <location evidence="1">Cell membrane</location>
        <topology evidence="1">Multi-pass membrane protein</topology>
    </subcellularLocation>
</comment>
<proteinExistence type="predicted"/>
<dbReference type="RefSeq" id="WP_153759735.1">
    <property type="nucleotide sequence ID" value="NZ_CP045851.1"/>
</dbReference>
<evidence type="ECO:0000256" key="6">
    <source>
        <dbReference type="ARBA" id="ARBA00023224"/>
    </source>
</evidence>
<keyword evidence="5 9" id="KW-0472">Membrane</keyword>
<dbReference type="InterPro" id="IPR004089">
    <property type="entry name" value="MCPsignal_dom"/>
</dbReference>
<gene>
    <name evidence="11" type="ORF">GH723_11270</name>
</gene>
<evidence type="ECO:0000256" key="1">
    <source>
        <dbReference type="ARBA" id="ARBA00004651"/>
    </source>
</evidence>
<accession>A0A5Q2RFM6</accession>
<feature type="domain" description="Methyl-accepting transducer" evidence="10">
    <location>
        <begin position="235"/>
        <end position="467"/>
    </location>
</feature>
<name>A0A5Q2RFM6_9ACTN</name>
<reference evidence="11 12" key="1">
    <citation type="submission" date="2019-11" db="EMBL/GenBank/DDBJ databases">
        <authorList>
            <person name="He Y."/>
        </authorList>
    </citation>
    <scope>NUCLEOTIDE SEQUENCE [LARGE SCALE GENOMIC DNA]</scope>
    <source>
        <strain evidence="11 12">SCSIO 58843</strain>
    </source>
</reference>
<dbReference type="SUPFAM" id="SSF58104">
    <property type="entry name" value="Methyl-accepting chemotaxis protein (MCP) signaling domain"/>
    <property type="match status" value="1"/>
</dbReference>
<feature type="transmembrane region" description="Helical" evidence="9">
    <location>
        <begin position="193"/>
        <end position="211"/>
    </location>
</feature>
<organism evidence="11 12">
    <name type="scientific">Actinomarinicola tropica</name>
    <dbReference type="NCBI Taxonomy" id="2789776"/>
    <lineage>
        <taxon>Bacteria</taxon>
        <taxon>Bacillati</taxon>
        <taxon>Actinomycetota</taxon>
        <taxon>Acidimicrobiia</taxon>
        <taxon>Acidimicrobiales</taxon>
        <taxon>Iamiaceae</taxon>
        <taxon>Actinomarinicola</taxon>
    </lineage>
</organism>
<evidence type="ECO:0000313" key="11">
    <source>
        <dbReference type="EMBL" id="QGG95628.1"/>
    </source>
</evidence>
<evidence type="ECO:0000313" key="12">
    <source>
        <dbReference type="Proteomes" id="UP000334019"/>
    </source>
</evidence>
<dbReference type="Proteomes" id="UP000334019">
    <property type="component" value="Chromosome"/>
</dbReference>
<evidence type="ECO:0000256" key="8">
    <source>
        <dbReference type="SAM" id="MobiDB-lite"/>
    </source>
</evidence>
<dbReference type="SMART" id="SM00283">
    <property type="entry name" value="MA"/>
    <property type="match status" value="1"/>
</dbReference>
<dbReference type="GO" id="GO:0006935">
    <property type="term" value="P:chemotaxis"/>
    <property type="evidence" value="ECO:0007669"/>
    <property type="project" value="InterPro"/>
</dbReference>
<dbReference type="InterPro" id="IPR003122">
    <property type="entry name" value="Tar_rcpt_lig-bd"/>
</dbReference>
<keyword evidence="6 7" id="KW-0807">Transducer</keyword>
<dbReference type="KEGG" id="atq:GH723_11270"/>
<keyword evidence="3 9" id="KW-0812">Transmembrane</keyword>
<dbReference type="Gene3D" id="1.10.287.950">
    <property type="entry name" value="Methyl-accepting chemotaxis protein"/>
    <property type="match status" value="1"/>
</dbReference>
<keyword evidence="4 9" id="KW-1133">Transmembrane helix</keyword>
<evidence type="ECO:0000259" key="10">
    <source>
        <dbReference type="PROSITE" id="PS50111"/>
    </source>
</evidence>
<evidence type="ECO:0000256" key="4">
    <source>
        <dbReference type="ARBA" id="ARBA00022989"/>
    </source>
</evidence>
<dbReference type="Pfam" id="PF02203">
    <property type="entry name" value="TarH"/>
    <property type="match status" value="1"/>
</dbReference>
<evidence type="ECO:0000256" key="2">
    <source>
        <dbReference type="ARBA" id="ARBA00022475"/>
    </source>
</evidence>
<feature type="compositionally biased region" description="Basic and acidic residues" evidence="8">
    <location>
        <begin position="472"/>
        <end position="481"/>
    </location>
</feature>
<dbReference type="GO" id="GO:0007165">
    <property type="term" value="P:signal transduction"/>
    <property type="evidence" value="ECO:0007669"/>
    <property type="project" value="UniProtKB-KW"/>
</dbReference>
<dbReference type="EMBL" id="CP045851">
    <property type="protein sequence ID" value="QGG95628.1"/>
    <property type="molecule type" value="Genomic_DNA"/>
</dbReference>
<evidence type="ECO:0000256" key="5">
    <source>
        <dbReference type="ARBA" id="ARBA00023136"/>
    </source>
</evidence>
<dbReference type="PANTHER" id="PTHR32089:SF112">
    <property type="entry name" value="LYSOZYME-LIKE PROTEIN-RELATED"/>
    <property type="match status" value="1"/>
</dbReference>
<dbReference type="PROSITE" id="PS50111">
    <property type="entry name" value="CHEMOTAXIS_TRANSDUC_2"/>
    <property type="match status" value="1"/>
</dbReference>
<evidence type="ECO:0000256" key="9">
    <source>
        <dbReference type="SAM" id="Phobius"/>
    </source>
</evidence>
<feature type="region of interest" description="Disordered" evidence="8">
    <location>
        <begin position="471"/>
        <end position="498"/>
    </location>
</feature>
<protein>
    <submittedName>
        <fullName evidence="11">Methyl-accepting chemotaxis protein</fullName>
    </submittedName>
</protein>
<dbReference type="PANTHER" id="PTHR32089">
    <property type="entry name" value="METHYL-ACCEPTING CHEMOTAXIS PROTEIN MCPB"/>
    <property type="match status" value="1"/>
</dbReference>
<dbReference type="AlphaFoldDB" id="A0A5Q2RFM6"/>
<evidence type="ECO:0000256" key="7">
    <source>
        <dbReference type="PROSITE-ProRule" id="PRU00284"/>
    </source>
</evidence>
<keyword evidence="12" id="KW-1185">Reference proteome</keyword>